<evidence type="ECO:0000313" key="1">
    <source>
        <dbReference type="EMBL" id="VDK37947.1"/>
    </source>
</evidence>
<reference evidence="1 2" key="2">
    <citation type="submission" date="2018-11" db="EMBL/GenBank/DDBJ databases">
        <authorList>
            <consortium name="Pathogen Informatics"/>
        </authorList>
    </citation>
    <scope>NUCLEOTIDE SEQUENCE [LARGE SCALE GENOMIC DNA]</scope>
</reference>
<dbReference type="OrthoDB" id="10070446at2759"/>
<reference evidence="3" key="1">
    <citation type="submission" date="2017-02" db="UniProtKB">
        <authorList>
            <consortium name="WormBaseParasite"/>
        </authorList>
    </citation>
    <scope>IDENTIFICATION</scope>
</reference>
<proteinExistence type="predicted"/>
<protein>
    <submittedName>
        <fullName evidence="3">Auxin_canalis domain-containing protein</fullName>
    </submittedName>
</protein>
<evidence type="ECO:0000313" key="3">
    <source>
        <dbReference type="WBParaSite" id="ASIM_0000950101-mRNA-1"/>
    </source>
</evidence>
<organism evidence="3">
    <name type="scientific">Anisakis simplex</name>
    <name type="common">Herring worm</name>
    <dbReference type="NCBI Taxonomy" id="6269"/>
    <lineage>
        <taxon>Eukaryota</taxon>
        <taxon>Metazoa</taxon>
        <taxon>Ecdysozoa</taxon>
        <taxon>Nematoda</taxon>
        <taxon>Chromadorea</taxon>
        <taxon>Rhabditida</taxon>
        <taxon>Spirurina</taxon>
        <taxon>Ascaridomorpha</taxon>
        <taxon>Ascaridoidea</taxon>
        <taxon>Anisakidae</taxon>
        <taxon>Anisakis</taxon>
        <taxon>Anisakis simplex complex</taxon>
    </lineage>
</organism>
<gene>
    <name evidence="1" type="ORF">ASIM_LOCUS9241</name>
</gene>
<name>A0A0M3JPA7_ANISI</name>
<dbReference type="AlphaFoldDB" id="A0A0M3JPA7"/>
<accession>A0A0M3JPA7</accession>
<dbReference type="WBParaSite" id="ASIM_0000950101-mRNA-1">
    <property type="protein sequence ID" value="ASIM_0000950101-mRNA-1"/>
    <property type="gene ID" value="ASIM_0000950101"/>
</dbReference>
<dbReference type="Proteomes" id="UP000267096">
    <property type="component" value="Unassembled WGS sequence"/>
</dbReference>
<dbReference type="EMBL" id="UYRR01027589">
    <property type="protein sequence ID" value="VDK37947.1"/>
    <property type="molecule type" value="Genomic_DNA"/>
</dbReference>
<evidence type="ECO:0000313" key="2">
    <source>
        <dbReference type="Proteomes" id="UP000267096"/>
    </source>
</evidence>
<sequence>MSNALFKGERLSHAVGCAFAVCLERKKKRDAEAVLAVQAAAGLIPPSQCSDKSSNAPATTSAGFTLSNNIKSTTTASNMTSNTSAISSNK</sequence>
<keyword evidence="2" id="KW-1185">Reference proteome</keyword>